<gene>
    <name evidence="2" type="ORF">H8705_11810</name>
</gene>
<dbReference type="Pfam" id="PF00583">
    <property type="entry name" value="Acetyltransf_1"/>
    <property type="match status" value="2"/>
</dbReference>
<dbReference type="InterPro" id="IPR016181">
    <property type="entry name" value="Acyl_CoA_acyltransferase"/>
</dbReference>
<organism evidence="2 3">
    <name type="scientific">Youxingia wuxianensis</name>
    <dbReference type="NCBI Taxonomy" id="2763678"/>
    <lineage>
        <taxon>Bacteria</taxon>
        <taxon>Bacillati</taxon>
        <taxon>Bacillota</taxon>
        <taxon>Clostridia</taxon>
        <taxon>Eubacteriales</taxon>
        <taxon>Oscillospiraceae</taxon>
        <taxon>Youxingia</taxon>
    </lineage>
</organism>
<dbReference type="InterPro" id="IPR000182">
    <property type="entry name" value="GNAT_dom"/>
</dbReference>
<feature type="domain" description="N-acetyltransferase" evidence="1">
    <location>
        <begin position="157"/>
        <end position="307"/>
    </location>
</feature>
<evidence type="ECO:0000259" key="1">
    <source>
        <dbReference type="PROSITE" id="PS51186"/>
    </source>
</evidence>
<accession>A0A926EPS1</accession>
<dbReference type="PROSITE" id="PS51186">
    <property type="entry name" value="GNAT"/>
    <property type="match status" value="2"/>
</dbReference>
<dbReference type="Gene3D" id="3.40.630.30">
    <property type="match status" value="2"/>
</dbReference>
<dbReference type="PANTHER" id="PTHR43617">
    <property type="entry name" value="L-AMINO ACID N-ACETYLTRANSFERASE"/>
    <property type="match status" value="1"/>
</dbReference>
<keyword evidence="3" id="KW-1185">Reference proteome</keyword>
<evidence type="ECO:0000313" key="2">
    <source>
        <dbReference type="EMBL" id="MBC8586265.1"/>
    </source>
</evidence>
<sequence>MVRKFTPDDAQAFYQMARQFHSSDAVIHQTPDQNFRDTFREIMNGSPSLEGYIIEKDGVIAGYSLVLLTYSNEVGGLLANWDEIFIKPEFRGQGLGSGFLALMEKEYQGKAKLYRMEVEKENDRAIALYKRMGYRMLDYRQATKASRDTVPDPAPTPHIRPFSPGDQEDFFHLAQQFHASGLIDTPAPPSHFRDTFQTVISHGPHQDGFMICKDGKNVGYALVGFFYANEAGGMQSNLDEMFILPPYRGQGLGKEFLRFFERNYHDRVIVYRIEVCDSQTRLIDSLSRRGYDLLEYWQMIKSPESAR</sequence>
<protein>
    <submittedName>
        <fullName evidence="2">GNAT family N-acetyltransferase</fullName>
    </submittedName>
</protein>
<dbReference type="InterPro" id="IPR050276">
    <property type="entry name" value="MshD_Acetyltransferase"/>
</dbReference>
<evidence type="ECO:0000313" key="3">
    <source>
        <dbReference type="Proteomes" id="UP000623678"/>
    </source>
</evidence>
<comment type="caution">
    <text evidence="2">The sequence shown here is derived from an EMBL/GenBank/DDBJ whole genome shotgun (WGS) entry which is preliminary data.</text>
</comment>
<dbReference type="SUPFAM" id="SSF55729">
    <property type="entry name" value="Acyl-CoA N-acyltransferases (Nat)"/>
    <property type="match status" value="2"/>
</dbReference>
<dbReference type="CDD" id="cd04301">
    <property type="entry name" value="NAT_SF"/>
    <property type="match status" value="2"/>
</dbReference>
<dbReference type="EMBL" id="JACRTD010000009">
    <property type="protein sequence ID" value="MBC8586265.1"/>
    <property type="molecule type" value="Genomic_DNA"/>
</dbReference>
<proteinExistence type="predicted"/>
<feature type="domain" description="N-acetyltransferase" evidence="1">
    <location>
        <begin position="1"/>
        <end position="157"/>
    </location>
</feature>
<dbReference type="RefSeq" id="WP_262395988.1">
    <property type="nucleotide sequence ID" value="NZ_JACRTD010000009.1"/>
</dbReference>
<dbReference type="GO" id="GO:0016747">
    <property type="term" value="F:acyltransferase activity, transferring groups other than amino-acyl groups"/>
    <property type="evidence" value="ECO:0007669"/>
    <property type="project" value="InterPro"/>
</dbReference>
<dbReference type="AlphaFoldDB" id="A0A926EPS1"/>
<reference evidence="2" key="1">
    <citation type="submission" date="2020-08" db="EMBL/GenBank/DDBJ databases">
        <title>Genome public.</title>
        <authorList>
            <person name="Liu C."/>
            <person name="Sun Q."/>
        </authorList>
    </citation>
    <scope>NUCLEOTIDE SEQUENCE</scope>
    <source>
        <strain evidence="2">NSJ-64</strain>
    </source>
</reference>
<dbReference type="Proteomes" id="UP000623678">
    <property type="component" value="Unassembled WGS sequence"/>
</dbReference>
<name>A0A926EPS1_9FIRM</name>